<keyword evidence="2" id="KW-1185">Reference proteome</keyword>
<dbReference type="RefSeq" id="WP_311704034.1">
    <property type="nucleotide sequence ID" value="NZ_JAVREL010000004.1"/>
</dbReference>
<comment type="caution">
    <text evidence="1">The sequence shown here is derived from an EMBL/GenBank/DDBJ whole genome shotgun (WGS) entry which is preliminary data.</text>
</comment>
<dbReference type="EMBL" id="JAVREL010000004">
    <property type="protein sequence ID" value="MDT0342904.1"/>
    <property type="molecule type" value="Genomic_DNA"/>
</dbReference>
<reference evidence="2" key="1">
    <citation type="submission" date="2023-07" db="EMBL/GenBank/DDBJ databases">
        <title>30 novel species of actinomycetes from the DSMZ collection.</title>
        <authorList>
            <person name="Nouioui I."/>
        </authorList>
    </citation>
    <scope>NUCLEOTIDE SEQUENCE [LARGE SCALE GENOMIC DNA]</scope>
    <source>
        <strain evidence="2">DSM 44938</strain>
    </source>
</reference>
<evidence type="ECO:0000313" key="2">
    <source>
        <dbReference type="Proteomes" id="UP001183246"/>
    </source>
</evidence>
<dbReference type="Proteomes" id="UP001183246">
    <property type="component" value="Unassembled WGS sequence"/>
</dbReference>
<evidence type="ECO:0000313" key="1">
    <source>
        <dbReference type="EMBL" id="MDT0342904.1"/>
    </source>
</evidence>
<name>A0ABU2MMS2_9ACTN</name>
<protein>
    <submittedName>
        <fullName evidence="1">Uncharacterized protein</fullName>
    </submittedName>
</protein>
<proteinExistence type="predicted"/>
<accession>A0ABU2MMS2</accession>
<gene>
    <name evidence="1" type="ORF">RM590_09775</name>
</gene>
<organism evidence="1 2">
    <name type="scientific">Streptomyces litchfieldiae</name>
    <dbReference type="NCBI Taxonomy" id="3075543"/>
    <lineage>
        <taxon>Bacteria</taxon>
        <taxon>Bacillati</taxon>
        <taxon>Actinomycetota</taxon>
        <taxon>Actinomycetes</taxon>
        <taxon>Kitasatosporales</taxon>
        <taxon>Streptomycetaceae</taxon>
        <taxon>Streptomyces</taxon>
    </lineage>
</organism>
<sequence>MREIAKWPRKFQVWQYAVSHSVLLLRSYHPQQYETRIDIAFSDVSLMKLKSSFDSLSVHQADPEEASEILADNFPSYGFLYLLNDGEGYVHAANCSWHEDHGHHKTPSHFGPLRGTD</sequence>